<evidence type="ECO:0000256" key="2">
    <source>
        <dbReference type="ARBA" id="ARBA00022803"/>
    </source>
</evidence>
<keyword evidence="2 3" id="KW-0802">TPR repeat</keyword>
<accession>A0A1G7R7N7</accession>
<organism evidence="4 5">
    <name type="scientific">Chitinophaga filiformis</name>
    <name type="common">Myxococcus filiformis</name>
    <name type="synonym">Flexibacter filiformis</name>
    <dbReference type="NCBI Taxonomy" id="104663"/>
    <lineage>
        <taxon>Bacteria</taxon>
        <taxon>Pseudomonadati</taxon>
        <taxon>Bacteroidota</taxon>
        <taxon>Chitinophagia</taxon>
        <taxon>Chitinophagales</taxon>
        <taxon>Chitinophagaceae</taxon>
        <taxon>Chitinophaga</taxon>
    </lineage>
</organism>
<dbReference type="InterPro" id="IPR019734">
    <property type="entry name" value="TPR_rpt"/>
</dbReference>
<dbReference type="Proteomes" id="UP000199045">
    <property type="component" value="Unassembled WGS sequence"/>
</dbReference>
<dbReference type="PROSITE" id="PS50005">
    <property type="entry name" value="TPR"/>
    <property type="match status" value="3"/>
</dbReference>
<dbReference type="Gene3D" id="1.25.40.10">
    <property type="entry name" value="Tetratricopeptide repeat domain"/>
    <property type="match status" value="2"/>
</dbReference>
<dbReference type="Pfam" id="PF13432">
    <property type="entry name" value="TPR_16"/>
    <property type="match status" value="2"/>
</dbReference>
<dbReference type="AlphaFoldDB" id="A0A1G7R7N7"/>
<dbReference type="PANTHER" id="PTHR44943:SF8">
    <property type="entry name" value="TPR REPEAT-CONTAINING PROTEIN MJ0263"/>
    <property type="match status" value="1"/>
</dbReference>
<dbReference type="InterPro" id="IPR011990">
    <property type="entry name" value="TPR-like_helical_dom_sf"/>
</dbReference>
<evidence type="ECO:0000256" key="3">
    <source>
        <dbReference type="PROSITE-ProRule" id="PRU00339"/>
    </source>
</evidence>
<evidence type="ECO:0000256" key="1">
    <source>
        <dbReference type="ARBA" id="ARBA00022737"/>
    </source>
</evidence>
<dbReference type="PANTHER" id="PTHR44943">
    <property type="entry name" value="CELLULOSE SYNTHASE OPERON PROTEIN C"/>
    <property type="match status" value="1"/>
</dbReference>
<feature type="repeat" description="TPR" evidence="3">
    <location>
        <begin position="131"/>
        <end position="164"/>
    </location>
</feature>
<dbReference type="STRING" id="104663.SAMN04488121_103357"/>
<reference evidence="4 5" key="1">
    <citation type="submission" date="2016-10" db="EMBL/GenBank/DDBJ databases">
        <authorList>
            <person name="de Groot N.N."/>
        </authorList>
    </citation>
    <scope>NUCLEOTIDE SEQUENCE [LARGE SCALE GENOMIC DNA]</scope>
    <source>
        <strain evidence="4 5">DSM 527</strain>
    </source>
</reference>
<name>A0A1G7R7N7_CHIFI</name>
<dbReference type="SUPFAM" id="SSF48452">
    <property type="entry name" value="TPR-like"/>
    <property type="match status" value="1"/>
</dbReference>
<feature type="repeat" description="TPR" evidence="3">
    <location>
        <begin position="62"/>
        <end position="95"/>
    </location>
</feature>
<sequence>MLNVRVLCPLVWMVLFVQVAMAFPGNKLKGLYREGVNCRHEGRLQAAKKCFNEILQQDSSYSVAYLQMAEILAQEEEYHESIRYYRHFLRLDEEQPSSWYAVGVLYFNTKDFHNAVGAFEKAQKKGHPADADYYLHLGTAYLHIRQVEKGVKHLQSCLALRENDPRPMQALGHHYFLAGNYGAAITYWDKLVTIQPENAFALFMLGKSYIGNGEVAKGEELCDRALAVTQ</sequence>
<evidence type="ECO:0000313" key="5">
    <source>
        <dbReference type="Proteomes" id="UP000199045"/>
    </source>
</evidence>
<gene>
    <name evidence="4" type="ORF">SAMN04488121_103357</name>
</gene>
<proteinExistence type="predicted"/>
<dbReference type="EMBL" id="FNBN01000003">
    <property type="protein sequence ID" value="SDG06758.1"/>
    <property type="molecule type" value="Genomic_DNA"/>
</dbReference>
<dbReference type="SMART" id="SM00028">
    <property type="entry name" value="TPR"/>
    <property type="match status" value="5"/>
</dbReference>
<evidence type="ECO:0000313" key="4">
    <source>
        <dbReference type="EMBL" id="SDG06758.1"/>
    </source>
</evidence>
<feature type="repeat" description="TPR" evidence="3">
    <location>
        <begin position="165"/>
        <end position="198"/>
    </location>
</feature>
<dbReference type="OrthoDB" id="672485at2"/>
<dbReference type="InterPro" id="IPR051685">
    <property type="entry name" value="Ycf3/AcsC/BcsC/TPR_MFPF"/>
</dbReference>
<protein>
    <submittedName>
        <fullName evidence="4">TPR repeat-containing protein</fullName>
    </submittedName>
</protein>
<keyword evidence="1" id="KW-0677">Repeat</keyword>
<dbReference type="Pfam" id="PF13181">
    <property type="entry name" value="TPR_8"/>
    <property type="match status" value="1"/>
</dbReference>